<protein>
    <submittedName>
        <fullName evidence="1">Uncharacterized protein</fullName>
    </submittedName>
</protein>
<dbReference type="AlphaFoldDB" id="A0A9P8LED5"/>
<keyword evidence="2" id="KW-1185">Reference proteome</keyword>
<organism evidence="1 2">
    <name type="scientific">Trichoglossum hirsutum</name>
    <dbReference type="NCBI Taxonomy" id="265104"/>
    <lineage>
        <taxon>Eukaryota</taxon>
        <taxon>Fungi</taxon>
        <taxon>Dikarya</taxon>
        <taxon>Ascomycota</taxon>
        <taxon>Pezizomycotina</taxon>
        <taxon>Geoglossomycetes</taxon>
        <taxon>Geoglossales</taxon>
        <taxon>Geoglossaceae</taxon>
        <taxon>Trichoglossum</taxon>
    </lineage>
</organism>
<proteinExistence type="predicted"/>
<sequence>MALFHWESLVYSSRARLSRQLQKEMWKYRDQRYGGPYEPPKYCGLEEMEHYVIGSRKGIKGFKDAVKHVYDIFGEDYDDFHMLEDKLLPSDIKYGIFKQDTQAEHLIIPKDSDTEEPEYLSGEPHNVEEYIGLLWTRCWATNTSTFGALALFATIWYMDMGNSHHFHVVPFQPKENGGDLTAWLFP</sequence>
<evidence type="ECO:0000313" key="1">
    <source>
        <dbReference type="EMBL" id="KAH0562433.1"/>
    </source>
</evidence>
<evidence type="ECO:0000313" key="2">
    <source>
        <dbReference type="Proteomes" id="UP000750711"/>
    </source>
</evidence>
<dbReference type="EMBL" id="JAGHQM010000351">
    <property type="protein sequence ID" value="KAH0562433.1"/>
    <property type="molecule type" value="Genomic_DNA"/>
</dbReference>
<dbReference type="Proteomes" id="UP000750711">
    <property type="component" value="Unassembled WGS sequence"/>
</dbReference>
<comment type="caution">
    <text evidence="1">The sequence shown here is derived from an EMBL/GenBank/DDBJ whole genome shotgun (WGS) entry which is preliminary data.</text>
</comment>
<accession>A0A9P8LED5</accession>
<gene>
    <name evidence="1" type="ORF">GP486_002872</name>
</gene>
<name>A0A9P8LED5_9PEZI</name>
<reference evidence="1" key="1">
    <citation type="submission" date="2021-03" db="EMBL/GenBank/DDBJ databases">
        <title>Comparative genomics and phylogenomic investigation of the class Geoglossomycetes provide insights into ecological specialization and systematics.</title>
        <authorList>
            <person name="Melie T."/>
            <person name="Pirro S."/>
            <person name="Miller A.N."/>
            <person name="Quandt A."/>
        </authorList>
    </citation>
    <scope>NUCLEOTIDE SEQUENCE</scope>
    <source>
        <strain evidence="1">CAQ_001_2017</strain>
    </source>
</reference>